<comment type="cofactor">
    <cofactor evidence="1">
        <name>Mg(2+)</name>
        <dbReference type="ChEBI" id="CHEBI:18420"/>
    </cofactor>
</comment>
<dbReference type="InterPro" id="IPR008949">
    <property type="entry name" value="Isoprenoid_synthase_dom_sf"/>
</dbReference>
<accession>A0ABW5VD17</accession>
<keyword evidence="5" id="KW-0460">Magnesium</keyword>
<dbReference type="PROSITE" id="PS00723">
    <property type="entry name" value="POLYPRENYL_SYNTHASE_1"/>
    <property type="match status" value="1"/>
</dbReference>
<dbReference type="CDD" id="cd00685">
    <property type="entry name" value="Trans_IPPS_HT"/>
    <property type="match status" value="1"/>
</dbReference>
<dbReference type="GO" id="GO:0016740">
    <property type="term" value="F:transferase activity"/>
    <property type="evidence" value="ECO:0007669"/>
    <property type="project" value="UniProtKB-KW"/>
</dbReference>
<dbReference type="EC" id="2.5.1.-" evidence="7"/>
<evidence type="ECO:0000256" key="3">
    <source>
        <dbReference type="ARBA" id="ARBA00022679"/>
    </source>
</evidence>
<evidence type="ECO:0000256" key="2">
    <source>
        <dbReference type="ARBA" id="ARBA00006706"/>
    </source>
</evidence>
<protein>
    <submittedName>
        <fullName evidence="7">Polyprenyl synthetase family protein</fullName>
        <ecNumber evidence="7">2.5.1.-</ecNumber>
    </submittedName>
</protein>
<keyword evidence="8" id="KW-1185">Reference proteome</keyword>
<evidence type="ECO:0000313" key="8">
    <source>
        <dbReference type="Proteomes" id="UP001597532"/>
    </source>
</evidence>
<dbReference type="EMBL" id="JBHUOK010000002">
    <property type="protein sequence ID" value="MFD2788350.1"/>
    <property type="molecule type" value="Genomic_DNA"/>
</dbReference>
<sequence>MPKIDLYRSNFIAYLESKDQIKEPLNLYGPISYILHLGGKRLRPVLTLMATDIFGADYKKAMDAALAIEVFHNFSLVHDDIMDGAPLRRGKQTVHEKWDVNTGILSGDAMLIYSYQLLESYPDAMFKKLMHLFSKTALEVCEGQQYDVDFENRDDVSIPEYLLMIQYKTAVLVGAAMKMGAIIAEQPKPVQDVIYDFGLYLGIAFQLQDDYLDAFGNPKNFGKQVGGDIMVNKKTFMYLKALELGNATQIRELEHLFSIKPREAADKISTVKALYIETGAVAHTLKEIEFYTQKAFAILEQLPIDQSKKELLRQFGTSLMKREV</sequence>
<dbReference type="SFLD" id="SFLDG01017">
    <property type="entry name" value="Polyprenyl_Transferase_Like"/>
    <property type="match status" value="1"/>
</dbReference>
<dbReference type="InterPro" id="IPR033749">
    <property type="entry name" value="Polyprenyl_synt_CS"/>
</dbReference>
<reference evidence="8" key="1">
    <citation type="journal article" date="2019" name="Int. J. Syst. Evol. Microbiol.">
        <title>The Global Catalogue of Microorganisms (GCM) 10K type strain sequencing project: providing services to taxonomists for standard genome sequencing and annotation.</title>
        <authorList>
            <consortium name="The Broad Institute Genomics Platform"/>
            <consortium name="The Broad Institute Genome Sequencing Center for Infectious Disease"/>
            <person name="Wu L."/>
            <person name="Ma J."/>
        </authorList>
    </citation>
    <scope>NUCLEOTIDE SEQUENCE [LARGE SCALE GENOMIC DNA]</scope>
    <source>
        <strain evidence="8">KCTC 52924</strain>
    </source>
</reference>
<organism evidence="7 8">
    <name type="scientific">Arenibacter antarcticus</name>
    <dbReference type="NCBI Taxonomy" id="2040469"/>
    <lineage>
        <taxon>Bacteria</taxon>
        <taxon>Pseudomonadati</taxon>
        <taxon>Bacteroidota</taxon>
        <taxon>Flavobacteriia</taxon>
        <taxon>Flavobacteriales</taxon>
        <taxon>Flavobacteriaceae</taxon>
        <taxon>Arenibacter</taxon>
    </lineage>
</organism>
<dbReference type="PROSITE" id="PS00444">
    <property type="entry name" value="POLYPRENYL_SYNTHASE_2"/>
    <property type="match status" value="1"/>
</dbReference>
<dbReference type="SFLD" id="SFLDS00005">
    <property type="entry name" value="Isoprenoid_Synthase_Type_I"/>
    <property type="match status" value="1"/>
</dbReference>
<proteinExistence type="inferred from homology"/>
<dbReference type="RefSeq" id="WP_251807626.1">
    <property type="nucleotide sequence ID" value="NZ_CP166679.1"/>
</dbReference>
<evidence type="ECO:0000256" key="5">
    <source>
        <dbReference type="ARBA" id="ARBA00022842"/>
    </source>
</evidence>
<name>A0ABW5VD17_9FLAO</name>
<evidence type="ECO:0000256" key="6">
    <source>
        <dbReference type="RuleBase" id="RU004466"/>
    </source>
</evidence>
<comment type="similarity">
    <text evidence="2 6">Belongs to the FPP/GGPP synthase family.</text>
</comment>
<dbReference type="Proteomes" id="UP001597532">
    <property type="component" value="Unassembled WGS sequence"/>
</dbReference>
<gene>
    <name evidence="7" type="ORF">ACFS1K_01090</name>
</gene>
<evidence type="ECO:0000256" key="4">
    <source>
        <dbReference type="ARBA" id="ARBA00022723"/>
    </source>
</evidence>
<dbReference type="Gene3D" id="1.10.600.10">
    <property type="entry name" value="Farnesyl Diphosphate Synthase"/>
    <property type="match status" value="1"/>
</dbReference>
<keyword evidence="3 6" id="KW-0808">Transferase</keyword>
<dbReference type="PANTHER" id="PTHR12001:SF85">
    <property type="entry name" value="SHORT CHAIN ISOPRENYL DIPHOSPHATE SYNTHASE"/>
    <property type="match status" value="1"/>
</dbReference>
<comment type="caution">
    <text evidence="7">The sequence shown here is derived from an EMBL/GenBank/DDBJ whole genome shotgun (WGS) entry which is preliminary data.</text>
</comment>
<keyword evidence="4" id="KW-0479">Metal-binding</keyword>
<dbReference type="Pfam" id="PF00348">
    <property type="entry name" value="polyprenyl_synt"/>
    <property type="match status" value="1"/>
</dbReference>
<dbReference type="SUPFAM" id="SSF48576">
    <property type="entry name" value="Terpenoid synthases"/>
    <property type="match status" value="1"/>
</dbReference>
<evidence type="ECO:0000313" key="7">
    <source>
        <dbReference type="EMBL" id="MFD2788350.1"/>
    </source>
</evidence>
<dbReference type="PANTHER" id="PTHR12001">
    <property type="entry name" value="GERANYLGERANYL PYROPHOSPHATE SYNTHASE"/>
    <property type="match status" value="1"/>
</dbReference>
<dbReference type="InterPro" id="IPR000092">
    <property type="entry name" value="Polyprenyl_synt"/>
</dbReference>
<evidence type="ECO:0000256" key="1">
    <source>
        <dbReference type="ARBA" id="ARBA00001946"/>
    </source>
</evidence>